<dbReference type="GO" id="GO:0005783">
    <property type="term" value="C:endoplasmic reticulum"/>
    <property type="evidence" value="ECO:0007669"/>
    <property type="project" value="TreeGrafter"/>
</dbReference>
<dbReference type="OrthoDB" id="64450at2759"/>
<gene>
    <name evidence="4" type="ORF">SPRG_00909</name>
</gene>
<proteinExistence type="predicted"/>
<keyword evidence="2" id="KW-0067">ATP-binding</keyword>
<reference evidence="4 5" key="1">
    <citation type="journal article" date="2013" name="PLoS Genet.">
        <title>Distinctive expansion of potential virulence genes in the genome of the oomycete fish pathogen Saprolegnia parasitica.</title>
        <authorList>
            <person name="Jiang R.H."/>
            <person name="de Bruijn I."/>
            <person name="Haas B.J."/>
            <person name="Belmonte R."/>
            <person name="Lobach L."/>
            <person name="Christie J."/>
            <person name="van den Ackerveken G."/>
            <person name="Bottin A."/>
            <person name="Bulone V."/>
            <person name="Diaz-Moreno S.M."/>
            <person name="Dumas B."/>
            <person name="Fan L."/>
            <person name="Gaulin E."/>
            <person name="Govers F."/>
            <person name="Grenville-Briggs L.J."/>
            <person name="Horner N.R."/>
            <person name="Levin J.Z."/>
            <person name="Mammella M."/>
            <person name="Meijer H.J."/>
            <person name="Morris P."/>
            <person name="Nusbaum C."/>
            <person name="Oome S."/>
            <person name="Phillips A.J."/>
            <person name="van Rooyen D."/>
            <person name="Rzeszutek E."/>
            <person name="Saraiva M."/>
            <person name="Secombes C.J."/>
            <person name="Seidl M.F."/>
            <person name="Snel B."/>
            <person name="Stassen J.H."/>
            <person name="Sykes S."/>
            <person name="Tripathy S."/>
            <person name="van den Berg H."/>
            <person name="Vega-Arreguin J.C."/>
            <person name="Wawra S."/>
            <person name="Young S.K."/>
            <person name="Zeng Q."/>
            <person name="Dieguez-Uribeondo J."/>
            <person name="Russ C."/>
            <person name="Tyler B.M."/>
            <person name="van West P."/>
        </authorList>
    </citation>
    <scope>NUCLEOTIDE SEQUENCE [LARGE SCALE GENOMIC DNA]</scope>
    <source>
        <strain evidence="4 5">CBS 223.65</strain>
    </source>
</reference>
<dbReference type="InterPro" id="IPR020845">
    <property type="entry name" value="AMP-binding_CS"/>
</dbReference>
<keyword evidence="1" id="KW-0547">Nucleotide-binding</keyword>
<evidence type="ECO:0000313" key="4">
    <source>
        <dbReference type="EMBL" id="KDO34848.1"/>
    </source>
</evidence>
<evidence type="ECO:0000256" key="2">
    <source>
        <dbReference type="ARBA" id="ARBA00022840"/>
    </source>
</evidence>
<dbReference type="VEuPathDB" id="FungiDB:SPRG_00909"/>
<evidence type="ECO:0000313" key="5">
    <source>
        <dbReference type="Proteomes" id="UP000030745"/>
    </source>
</evidence>
<name>A0A067CWH1_SAPPC</name>
<dbReference type="Gene3D" id="3.40.50.12780">
    <property type="entry name" value="N-terminal domain of ligase-like"/>
    <property type="match status" value="1"/>
</dbReference>
<dbReference type="InterPro" id="IPR042099">
    <property type="entry name" value="ANL_N_sf"/>
</dbReference>
<dbReference type="Pfam" id="PF00501">
    <property type="entry name" value="AMP-binding"/>
    <property type="match status" value="1"/>
</dbReference>
<dbReference type="EMBL" id="KK583190">
    <property type="protein sequence ID" value="KDO34848.1"/>
    <property type="molecule type" value="Genomic_DNA"/>
</dbReference>
<dbReference type="PROSITE" id="PS00455">
    <property type="entry name" value="AMP_BINDING"/>
    <property type="match status" value="1"/>
</dbReference>
<keyword evidence="5" id="KW-1185">Reference proteome</keyword>
<dbReference type="InterPro" id="IPR000873">
    <property type="entry name" value="AMP-dep_synth/lig_dom"/>
</dbReference>
<dbReference type="SUPFAM" id="SSF56801">
    <property type="entry name" value="Acetyl-CoA synthetase-like"/>
    <property type="match status" value="1"/>
</dbReference>
<dbReference type="STRING" id="695850.A0A067CWH1"/>
<accession>A0A067CWH1</accession>
<dbReference type="OMA" id="LEHWAEQ"/>
<dbReference type="PANTHER" id="PTHR43272:SF33">
    <property type="entry name" value="AMP-BINDING DOMAIN-CONTAINING PROTEIN-RELATED"/>
    <property type="match status" value="1"/>
</dbReference>
<dbReference type="RefSeq" id="XP_012194511.1">
    <property type="nucleotide sequence ID" value="XM_012339121.1"/>
</dbReference>
<dbReference type="PANTHER" id="PTHR43272">
    <property type="entry name" value="LONG-CHAIN-FATTY-ACID--COA LIGASE"/>
    <property type="match status" value="1"/>
</dbReference>
<dbReference type="KEGG" id="spar:SPRG_00909"/>
<evidence type="ECO:0000256" key="1">
    <source>
        <dbReference type="ARBA" id="ARBA00022741"/>
    </source>
</evidence>
<feature type="domain" description="AMP-dependent synthetase/ligase" evidence="3">
    <location>
        <begin position="101"/>
        <end position="523"/>
    </location>
</feature>
<dbReference type="GO" id="GO:0016020">
    <property type="term" value="C:membrane"/>
    <property type="evidence" value="ECO:0007669"/>
    <property type="project" value="TreeGrafter"/>
</dbReference>
<protein>
    <recommendedName>
        <fullName evidence="3">AMP-dependent synthetase/ligase domain-containing protein</fullName>
    </recommendedName>
</protein>
<dbReference type="GeneID" id="24123532"/>
<sequence length="711" mass="76625">MLSPVALSTAAVISSTIAASVLSAIYLLCLKPGNRITAPDCYASPDNSALRPGHGAVYRVSDKYPTPAFSTMIENLANTAAEHPDVNFIGHRELDAAGKAGPFVWDSYAKGYSRIQAFASALVHENMMPAGASGQKMLCIYMRNRPEWLIAQYAALYAGGCISCLYDTLGASSAKFILNQTEAPTVVCTTAELKHVLEIKAACPKMAHIVLCDVATAAPADVAAAAAVGIKLWTMAELEALGAQHLVAMAPINTDDTCFLMYTSGTTGDPKGVCISHKNLLTCALGVEMHLRKGKAANTFNNEALHLSYLPLPHILEQLVHSIVISKGGAIGFAQGHTAKIPDDLCTLRPTVFITVPRMLNKIYDTIVGGARAAGGMKARLFERAMHTKLANMKRGYTSHPLYDKLVFSKIQAKLGLDRCCAVITGSAPLADDVMAFFRIVLDCPVVEGYGQSECCGAVNITDVFDLSTGTVGPPLPSCEMKLVSVPDMGYEVTDTVHGDEQMPVNGRGEICYRGPTIFTGYFNDPEKTKEAIDEEGWLHSGDIGVWTLDGRLKIVDRKKNIFKLSQGEYVAPEKIENILKVNPYVEQMFAYGDSLHSMLVGIVVPDKRELETLAASLGVTGTFAELCANPTLVAAVQKDMAATGKKAGLNGFETVRAIHLHPDRFTVENDLLTPTFKLKRNDVKKAFMTQIDALYEKSGDVVAGKNVKQH</sequence>
<dbReference type="GO" id="GO:0005524">
    <property type="term" value="F:ATP binding"/>
    <property type="evidence" value="ECO:0007669"/>
    <property type="project" value="UniProtKB-KW"/>
</dbReference>
<organism evidence="4 5">
    <name type="scientific">Saprolegnia parasitica (strain CBS 223.65)</name>
    <dbReference type="NCBI Taxonomy" id="695850"/>
    <lineage>
        <taxon>Eukaryota</taxon>
        <taxon>Sar</taxon>
        <taxon>Stramenopiles</taxon>
        <taxon>Oomycota</taxon>
        <taxon>Saprolegniomycetes</taxon>
        <taxon>Saprolegniales</taxon>
        <taxon>Saprolegniaceae</taxon>
        <taxon>Saprolegnia</taxon>
    </lineage>
</organism>
<dbReference type="GO" id="GO:0004467">
    <property type="term" value="F:long-chain fatty acid-CoA ligase activity"/>
    <property type="evidence" value="ECO:0007669"/>
    <property type="project" value="TreeGrafter"/>
</dbReference>
<dbReference type="AlphaFoldDB" id="A0A067CWH1"/>
<dbReference type="Proteomes" id="UP000030745">
    <property type="component" value="Unassembled WGS sequence"/>
</dbReference>
<evidence type="ECO:0000259" key="3">
    <source>
        <dbReference type="Pfam" id="PF00501"/>
    </source>
</evidence>